<reference evidence="3" key="1">
    <citation type="submission" date="2022-11" db="UniProtKB">
        <authorList>
            <consortium name="WormBaseParasite"/>
        </authorList>
    </citation>
    <scope>IDENTIFICATION</scope>
</reference>
<proteinExistence type="predicted"/>
<keyword evidence="1" id="KW-0812">Transmembrane</keyword>
<organism evidence="2 3">
    <name type="scientific">Panagrolaimus davidi</name>
    <dbReference type="NCBI Taxonomy" id="227884"/>
    <lineage>
        <taxon>Eukaryota</taxon>
        <taxon>Metazoa</taxon>
        <taxon>Ecdysozoa</taxon>
        <taxon>Nematoda</taxon>
        <taxon>Chromadorea</taxon>
        <taxon>Rhabditida</taxon>
        <taxon>Tylenchina</taxon>
        <taxon>Panagrolaimomorpha</taxon>
        <taxon>Panagrolaimoidea</taxon>
        <taxon>Panagrolaimidae</taxon>
        <taxon>Panagrolaimus</taxon>
    </lineage>
</organism>
<dbReference type="WBParaSite" id="PDA_v2.g168.t1">
    <property type="protein sequence ID" value="PDA_v2.g168.t1"/>
    <property type="gene ID" value="PDA_v2.g168"/>
</dbReference>
<feature type="transmembrane region" description="Helical" evidence="1">
    <location>
        <begin position="97"/>
        <end position="124"/>
    </location>
</feature>
<dbReference type="Proteomes" id="UP000887578">
    <property type="component" value="Unplaced"/>
</dbReference>
<keyword evidence="1" id="KW-0472">Membrane</keyword>
<protein>
    <submittedName>
        <fullName evidence="3">G-protein coupled receptors family 1 profile domain-containing protein</fullName>
    </submittedName>
</protein>
<dbReference type="AlphaFoldDB" id="A0A914PEZ7"/>
<accession>A0A914PEZ7</accession>
<evidence type="ECO:0000256" key="1">
    <source>
        <dbReference type="SAM" id="Phobius"/>
    </source>
</evidence>
<feature type="transmembrane region" description="Helical" evidence="1">
    <location>
        <begin position="12"/>
        <end position="30"/>
    </location>
</feature>
<name>A0A914PEZ7_9BILA</name>
<evidence type="ECO:0000313" key="3">
    <source>
        <dbReference type="WBParaSite" id="PDA_v2.g168.t1"/>
    </source>
</evidence>
<feature type="transmembrane region" description="Helical" evidence="1">
    <location>
        <begin position="56"/>
        <end position="77"/>
    </location>
</feature>
<sequence>MITIKQNALMEIVIMMPLMAISILLSLLIFEKIRRMKILASEGSTESNTLNDIRRAAFVCVVQPLGFIVYNILIFIGESIYIQISSVPPIDVPDSSIKSYLIISTFYPFVYLAAMLVDTFLMLFSLKTYRRGVILIWNNILNKETTPSPIHTLFTKTAQTRNGNTFVSNASHVAAT</sequence>
<keyword evidence="1" id="KW-1133">Transmembrane helix</keyword>
<keyword evidence="2" id="KW-1185">Reference proteome</keyword>
<evidence type="ECO:0000313" key="2">
    <source>
        <dbReference type="Proteomes" id="UP000887578"/>
    </source>
</evidence>